<dbReference type="NCBIfam" id="TIGR01179">
    <property type="entry name" value="galE"/>
    <property type="match status" value="1"/>
</dbReference>
<evidence type="ECO:0000259" key="8">
    <source>
        <dbReference type="Pfam" id="PF01370"/>
    </source>
</evidence>
<evidence type="ECO:0000313" key="9">
    <source>
        <dbReference type="EMBL" id="CAE7757293.1"/>
    </source>
</evidence>
<dbReference type="EMBL" id="CAJNJA010039504">
    <property type="protein sequence ID" value="CAE7757293.1"/>
    <property type="molecule type" value="Genomic_DNA"/>
</dbReference>
<evidence type="ECO:0000256" key="7">
    <source>
        <dbReference type="SAM" id="Phobius"/>
    </source>
</evidence>
<dbReference type="GO" id="GO:0003978">
    <property type="term" value="F:UDP-glucose 4-epimerase activity"/>
    <property type="evidence" value="ECO:0007669"/>
    <property type="project" value="InterPro"/>
</dbReference>
<keyword evidence="5" id="KW-0119">Carbohydrate metabolism</keyword>
<name>A0A812Y2X4_9DINO</name>
<dbReference type="OrthoDB" id="9402762at2759"/>
<keyword evidence="7" id="KW-0472">Membrane</keyword>
<keyword evidence="3" id="KW-0520">NAD</keyword>
<dbReference type="Gene3D" id="3.40.50.720">
    <property type="entry name" value="NAD(P)-binding Rossmann-like Domain"/>
    <property type="match status" value="1"/>
</dbReference>
<accession>A0A812Y2X4</accession>
<comment type="cofactor">
    <cofactor evidence="1">
        <name>NAD(+)</name>
        <dbReference type="ChEBI" id="CHEBI:57540"/>
    </cofactor>
</comment>
<reference evidence="9" key="1">
    <citation type="submission" date="2021-02" db="EMBL/GenBank/DDBJ databases">
        <authorList>
            <person name="Dougan E. K."/>
            <person name="Rhodes N."/>
            <person name="Thang M."/>
            <person name="Chan C."/>
        </authorList>
    </citation>
    <scope>NUCLEOTIDE SEQUENCE</scope>
</reference>
<dbReference type="InterPro" id="IPR036291">
    <property type="entry name" value="NAD(P)-bd_dom_sf"/>
</dbReference>
<organism evidence="9 10">
    <name type="scientific">Symbiodinium necroappetens</name>
    <dbReference type="NCBI Taxonomy" id="1628268"/>
    <lineage>
        <taxon>Eukaryota</taxon>
        <taxon>Sar</taxon>
        <taxon>Alveolata</taxon>
        <taxon>Dinophyceae</taxon>
        <taxon>Suessiales</taxon>
        <taxon>Symbiodiniaceae</taxon>
        <taxon>Symbiodinium</taxon>
    </lineage>
</organism>
<dbReference type="PANTHER" id="PTHR43725">
    <property type="entry name" value="UDP-GLUCOSE 4-EPIMERASE"/>
    <property type="match status" value="1"/>
</dbReference>
<comment type="similarity">
    <text evidence="2">Belongs to the NAD(P)-dependent epimerase/dehydratase family.</text>
</comment>
<comment type="caution">
    <text evidence="9">The sequence shown here is derived from an EMBL/GenBank/DDBJ whole genome shotgun (WGS) entry which is preliminary data.</text>
</comment>
<feature type="domain" description="NAD-dependent epimerase/dehydratase" evidence="8">
    <location>
        <begin position="137"/>
        <end position="395"/>
    </location>
</feature>
<dbReference type="Pfam" id="PF01370">
    <property type="entry name" value="Epimerase"/>
    <property type="match status" value="1"/>
</dbReference>
<evidence type="ECO:0000256" key="3">
    <source>
        <dbReference type="ARBA" id="ARBA00023027"/>
    </source>
</evidence>
<dbReference type="InterPro" id="IPR001509">
    <property type="entry name" value="Epimerase_deHydtase"/>
</dbReference>
<keyword evidence="4" id="KW-0413">Isomerase</keyword>
<dbReference type="SUPFAM" id="SSF51735">
    <property type="entry name" value="NAD(P)-binding Rossmann-fold domains"/>
    <property type="match status" value="1"/>
</dbReference>
<evidence type="ECO:0000313" key="10">
    <source>
        <dbReference type="Proteomes" id="UP000601435"/>
    </source>
</evidence>
<keyword evidence="7" id="KW-1133">Transmembrane helix</keyword>
<dbReference type="AlphaFoldDB" id="A0A812Y2X4"/>
<dbReference type="GO" id="GO:0006012">
    <property type="term" value="P:galactose metabolic process"/>
    <property type="evidence" value="ECO:0007669"/>
    <property type="project" value="InterPro"/>
</dbReference>
<sequence>MAAAPALVGAADVESRDEDDFLLPVLRGKQERRDVPKALDVDEDGSGEECSSCRSLCSRFRLIWCGLFSMAVGFMAAGFLRPQIGIQGGSFTPRTLACPVREPRSPESVQPPAAGVVELVGFSKAWLAGAKGFEAPILVTGGAGYIGSHMSLMLLERGFDVVVVDNLSRGNMLSVRVLQAEACKLERSLAFANIDLGAYDQLLLLLKRVKPKAVLHFAGNAYASESMEKPLLYYQNVTENSLNLLRAMAGARVGKIIFSSSCATYGNPSKEQVPVTEMLEQKPISIYGQSKLMAEKMIATWVGLGAEGRCATIFRYFNVYGADLQSRLGPVLRGPELRQYSRLPDALMEAALGLRRSIPIFGADLPTRDGTAERDYIHVWDLVGAHMVALAAMLAKSVQGKQCVSDVYNLGTGTPVSVREMLTAVKALFPEANFTVDMKPPRLGDPVSIYANPSKALAELGWQASIKNTTEALATSARYLRKHAAYFRLDKKRAPPHGGASSTWRGPDASAAVPAPPPTPSLTPSATWTPAPSTPGELYRSRYRDPGNPYQAGDMPNATLNSSPWVVHRFSTPSASPRMCLQVVTIPSVTGGYLPKTFHLLREYCRRHGYDLYALTDKLGETRMASWLKIRSAQAGTGGRDTAQLSVLSP</sequence>
<evidence type="ECO:0000256" key="2">
    <source>
        <dbReference type="ARBA" id="ARBA00007637"/>
    </source>
</evidence>
<keyword evidence="10" id="KW-1185">Reference proteome</keyword>
<feature type="compositionally biased region" description="Low complexity" evidence="6">
    <location>
        <begin position="522"/>
        <end position="535"/>
    </location>
</feature>
<evidence type="ECO:0000256" key="4">
    <source>
        <dbReference type="ARBA" id="ARBA00023235"/>
    </source>
</evidence>
<proteinExistence type="inferred from homology"/>
<dbReference type="Gene3D" id="3.90.25.10">
    <property type="entry name" value="UDP-galactose 4-epimerase, domain 1"/>
    <property type="match status" value="1"/>
</dbReference>
<dbReference type="Proteomes" id="UP000601435">
    <property type="component" value="Unassembled WGS sequence"/>
</dbReference>
<evidence type="ECO:0000256" key="6">
    <source>
        <dbReference type="SAM" id="MobiDB-lite"/>
    </source>
</evidence>
<protein>
    <recommendedName>
        <fullName evidence="8">NAD-dependent epimerase/dehydratase domain-containing protein</fullName>
    </recommendedName>
</protein>
<keyword evidence="7" id="KW-0812">Transmembrane</keyword>
<dbReference type="PANTHER" id="PTHR43725:SF53">
    <property type="entry name" value="UDP-ARABINOSE 4-EPIMERASE 1"/>
    <property type="match status" value="1"/>
</dbReference>
<gene>
    <name evidence="9" type="ORF">SNEC2469_LOCUS21998</name>
</gene>
<evidence type="ECO:0000256" key="5">
    <source>
        <dbReference type="ARBA" id="ARBA00023277"/>
    </source>
</evidence>
<evidence type="ECO:0000256" key="1">
    <source>
        <dbReference type="ARBA" id="ARBA00001911"/>
    </source>
</evidence>
<feature type="transmembrane region" description="Helical" evidence="7">
    <location>
        <begin position="62"/>
        <end position="80"/>
    </location>
</feature>
<feature type="region of interest" description="Disordered" evidence="6">
    <location>
        <begin position="491"/>
        <end position="551"/>
    </location>
</feature>
<dbReference type="InterPro" id="IPR005886">
    <property type="entry name" value="UDP_G4E"/>
</dbReference>